<gene>
    <name evidence="2" type="ORF">HND93_12525</name>
</gene>
<feature type="coiled-coil region" evidence="1">
    <location>
        <begin position="85"/>
        <end position="126"/>
    </location>
</feature>
<accession>A0ABX2TBX7</accession>
<proteinExistence type="predicted"/>
<keyword evidence="3" id="KW-1185">Reference proteome</keyword>
<comment type="caution">
    <text evidence="2">The sequence shown here is derived from an EMBL/GenBank/DDBJ whole genome shotgun (WGS) entry which is preliminary data.</text>
</comment>
<evidence type="ECO:0000256" key="1">
    <source>
        <dbReference type="SAM" id="Coils"/>
    </source>
</evidence>
<organism evidence="2 3">
    <name type="scientific">Azospirillum oleiclasticum</name>
    <dbReference type="NCBI Taxonomy" id="2735135"/>
    <lineage>
        <taxon>Bacteria</taxon>
        <taxon>Pseudomonadati</taxon>
        <taxon>Pseudomonadota</taxon>
        <taxon>Alphaproteobacteria</taxon>
        <taxon>Rhodospirillales</taxon>
        <taxon>Azospirillaceae</taxon>
        <taxon>Azospirillum</taxon>
    </lineage>
</organism>
<keyword evidence="1" id="KW-0175">Coiled coil</keyword>
<name>A0ABX2TBX7_9PROT</name>
<reference evidence="2 3" key="1">
    <citation type="submission" date="2020-05" db="EMBL/GenBank/DDBJ databases">
        <title>Azospirillum oleiclasticum sp. nov, a nitrogen-fixing and heavy crude oil-emulsifying bacterium isolated from the crude oil of Yumen Oilfield.</title>
        <authorList>
            <person name="Wu D."/>
            <person name="Cai M."/>
            <person name="Zhang X."/>
        </authorList>
    </citation>
    <scope>NUCLEOTIDE SEQUENCE [LARGE SCALE GENOMIC DNA]</scope>
    <source>
        <strain evidence="2 3">ROY-1-1-2</strain>
    </source>
</reference>
<protein>
    <recommendedName>
        <fullName evidence="4">Transposase</fullName>
    </recommendedName>
</protein>
<dbReference type="Proteomes" id="UP000584642">
    <property type="component" value="Unassembled WGS sequence"/>
</dbReference>
<dbReference type="RefSeq" id="WP_180282314.1">
    <property type="nucleotide sequence ID" value="NZ_JABFDB010000008.1"/>
</dbReference>
<sequence>MSGQDNLAGRAAAKENVAALRRYLEEMEEKGEALPRRGGQLNMSAIAKAVGVNRQVLYQNPECSTLLADFDQADQKRCLSKLDQAAITRENKSKVDKERAELEADNLKLRAQLASLNTELERLRRLERLMVETGKLP</sequence>
<evidence type="ECO:0008006" key="4">
    <source>
        <dbReference type="Google" id="ProtNLM"/>
    </source>
</evidence>
<dbReference type="EMBL" id="JABFDB010000008">
    <property type="protein sequence ID" value="NYZ20539.1"/>
    <property type="molecule type" value="Genomic_DNA"/>
</dbReference>
<evidence type="ECO:0000313" key="2">
    <source>
        <dbReference type="EMBL" id="NYZ20539.1"/>
    </source>
</evidence>
<evidence type="ECO:0000313" key="3">
    <source>
        <dbReference type="Proteomes" id="UP000584642"/>
    </source>
</evidence>